<protein>
    <submittedName>
        <fullName evidence="2">Uncharacterized protein</fullName>
    </submittedName>
</protein>
<feature type="region of interest" description="Disordered" evidence="1">
    <location>
        <begin position="86"/>
        <end position="114"/>
    </location>
</feature>
<name>A0A3N0Y5X9_ANAGA</name>
<evidence type="ECO:0000256" key="1">
    <source>
        <dbReference type="SAM" id="MobiDB-lite"/>
    </source>
</evidence>
<reference evidence="2 3" key="1">
    <citation type="submission" date="2018-10" db="EMBL/GenBank/DDBJ databases">
        <title>Genome assembly for a Yunnan-Guizhou Plateau 3E fish, Anabarilius grahami (Regan), and its evolutionary and genetic applications.</title>
        <authorList>
            <person name="Jiang W."/>
        </authorList>
    </citation>
    <scope>NUCLEOTIDE SEQUENCE [LARGE SCALE GENOMIC DNA]</scope>
    <source>
        <strain evidence="2">AG-KIZ</strain>
        <tissue evidence="2">Muscle</tissue>
    </source>
</reference>
<dbReference type="EMBL" id="RJVU01051648">
    <property type="protein sequence ID" value="ROL41504.1"/>
    <property type="molecule type" value="Genomic_DNA"/>
</dbReference>
<feature type="compositionally biased region" description="Polar residues" evidence="1">
    <location>
        <begin position="93"/>
        <end position="103"/>
    </location>
</feature>
<dbReference type="OrthoDB" id="10265409at2759"/>
<proteinExistence type="predicted"/>
<gene>
    <name evidence="2" type="ORF">DPX16_6902</name>
</gene>
<accession>A0A3N0Y5X9</accession>
<comment type="caution">
    <text evidence="2">The sequence shown here is derived from an EMBL/GenBank/DDBJ whole genome shotgun (WGS) entry which is preliminary data.</text>
</comment>
<dbReference type="AlphaFoldDB" id="A0A3N0Y5X9"/>
<evidence type="ECO:0000313" key="2">
    <source>
        <dbReference type="EMBL" id="ROL41504.1"/>
    </source>
</evidence>
<organism evidence="2 3">
    <name type="scientific">Anabarilius grahami</name>
    <name type="common">Kanglang fish</name>
    <name type="synonym">Barilius grahami</name>
    <dbReference type="NCBI Taxonomy" id="495550"/>
    <lineage>
        <taxon>Eukaryota</taxon>
        <taxon>Metazoa</taxon>
        <taxon>Chordata</taxon>
        <taxon>Craniata</taxon>
        <taxon>Vertebrata</taxon>
        <taxon>Euteleostomi</taxon>
        <taxon>Actinopterygii</taxon>
        <taxon>Neopterygii</taxon>
        <taxon>Teleostei</taxon>
        <taxon>Ostariophysi</taxon>
        <taxon>Cypriniformes</taxon>
        <taxon>Xenocyprididae</taxon>
        <taxon>Xenocypridinae</taxon>
        <taxon>Xenocypridinae incertae sedis</taxon>
        <taxon>Anabarilius</taxon>
    </lineage>
</organism>
<keyword evidence="3" id="KW-1185">Reference proteome</keyword>
<dbReference type="Proteomes" id="UP000281406">
    <property type="component" value="Unassembled WGS sequence"/>
</dbReference>
<sequence length="144" mass="15829">MRIVSNGVQPYIVQTGVDTDGETQEEVTTFRMKLDISECPNLHPETKLVVKHSSNELTPLTSLSMTNTPSIITKTPAALLLIQGGRRGEEPSHTSTSAHTNTGAPKHSQPHHSNTRATHIVMEIRRPGDTWGFGESWTFAVFIV</sequence>
<evidence type="ECO:0000313" key="3">
    <source>
        <dbReference type="Proteomes" id="UP000281406"/>
    </source>
</evidence>